<dbReference type="EMBL" id="GBXM01092341">
    <property type="protein sequence ID" value="JAH16236.1"/>
    <property type="molecule type" value="Transcribed_RNA"/>
</dbReference>
<reference evidence="1" key="1">
    <citation type="submission" date="2014-11" db="EMBL/GenBank/DDBJ databases">
        <authorList>
            <person name="Amaro Gonzalez C."/>
        </authorList>
    </citation>
    <scope>NUCLEOTIDE SEQUENCE</scope>
</reference>
<accession>A0A0E9QHA8</accession>
<organism evidence="1">
    <name type="scientific">Anguilla anguilla</name>
    <name type="common">European freshwater eel</name>
    <name type="synonym">Muraena anguilla</name>
    <dbReference type="NCBI Taxonomy" id="7936"/>
    <lineage>
        <taxon>Eukaryota</taxon>
        <taxon>Metazoa</taxon>
        <taxon>Chordata</taxon>
        <taxon>Craniata</taxon>
        <taxon>Vertebrata</taxon>
        <taxon>Euteleostomi</taxon>
        <taxon>Actinopterygii</taxon>
        <taxon>Neopterygii</taxon>
        <taxon>Teleostei</taxon>
        <taxon>Anguilliformes</taxon>
        <taxon>Anguillidae</taxon>
        <taxon>Anguilla</taxon>
    </lineage>
</organism>
<evidence type="ECO:0000313" key="1">
    <source>
        <dbReference type="EMBL" id="JAH16236.1"/>
    </source>
</evidence>
<sequence>MCRLSYLLHMQCSQIFNCMMLYITHGSFMNFYGCSIVASA</sequence>
<proteinExistence type="predicted"/>
<name>A0A0E9QHA8_ANGAN</name>
<dbReference type="AlphaFoldDB" id="A0A0E9QHA8"/>
<protein>
    <submittedName>
        <fullName evidence="1">Uncharacterized protein</fullName>
    </submittedName>
</protein>
<reference evidence="1" key="2">
    <citation type="journal article" date="2015" name="Fish Shellfish Immunol.">
        <title>Early steps in the European eel (Anguilla anguilla)-Vibrio vulnificus interaction in the gills: Role of the RtxA13 toxin.</title>
        <authorList>
            <person name="Callol A."/>
            <person name="Pajuelo D."/>
            <person name="Ebbesson L."/>
            <person name="Teles M."/>
            <person name="MacKenzie S."/>
            <person name="Amaro C."/>
        </authorList>
    </citation>
    <scope>NUCLEOTIDE SEQUENCE</scope>
</reference>